<evidence type="ECO:0000256" key="9">
    <source>
        <dbReference type="SAM" id="MobiDB-lite"/>
    </source>
</evidence>
<proteinExistence type="inferred from homology"/>
<keyword evidence="12" id="KW-1185">Reference proteome</keyword>
<evidence type="ECO:0000256" key="8">
    <source>
        <dbReference type="SAM" id="Coils"/>
    </source>
</evidence>
<dbReference type="GO" id="GO:0044781">
    <property type="term" value="P:bacterial-type flagellum organization"/>
    <property type="evidence" value="ECO:0007669"/>
    <property type="project" value="UniProtKB-KW"/>
</dbReference>
<dbReference type="OrthoDB" id="5347569at2"/>
<dbReference type="AlphaFoldDB" id="A0A076F7A7"/>
<dbReference type="PANTHER" id="PTHR34982:SF1">
    <property type="entry name" value="FLAGELLAR ASSEMBLY PROTEIN FLIH"/>
    <property type="match status" value="1"/>
</dbReference>
<feature type="coiled-coil region" evidence="8">
    <location>
        <begin position="69"/>
        <end position="103"/>
    </location>
</feature>
<dbReference type="PATRIC" id="fig|1244531.5.peg.288"/>
<protein>
    <recommendedName>
        <fullName evidence="3">Flagellar assembly protein FliH</fullName>
    </recommendedName>
</protein>
<dbReference type="eggNOG" id="COG1317">
    <property type="taxonomic scope" value="Bacteria"/>
</dbReference>
<evidence type="ECO:0000313" key="12">
    <source>
        <dbReference type="Proteomes" id="UP000028486"/>
    </source>
</evidence>
<feature type="region of interest" description="Disordered" evidence="9">
    <location>
        <begin position="1"/>
        <end position="63"/>
    </location>
</feature>
<reference evidence="12" key="1">
    <citation type="journal article" date="2014" name="Genome Announc.">
        <title>Complete Genome Sequence of Campylobacter iguaniorum Strain 1485ET, Isolated from a Bearded Dragon (Pogona vitticeps).</title>
        <authorList>
            <person name="Gilbert M.J."/>
            <person name="Miller W.G."/>
            <person name="Yee E."/>
            <person name="Kik M."/>
            <person name="Wagenaar J.A."/>
            <person name="Duim B."/>
        </authorList>
    </citation>
    <scope>NUCLEOTIDE SEQUENCE [LARGE SCALE GENOMIC DNA]</scope>
    <source>
        <strain evidence="12">1485E</strain>
    </source>
</reference>
<accession>A0A076F7A7</accession>
<evidence type="ECO:0000256" key="7">
    <source>
        <dbReference type="ARBA" id="ARBA00023225"/>
    </source>
</evidence>
<keyword evidence="7" id="KW-1006">Bacterial flagellum protein export</keyword>
<dbReference type="GO" id="GO:0005829">
    <property type="term" value="C:cytosol"/>
    <property type="evidence" value="ECO:0007669"/>
    <property type="project" value="TreeGrafter"/>
</dbReference>
<evidence type="ECO:0000256" key="6">
    <source>
        <dbReference type="ARBA" id="ARBA00022927"/>
    </source>
</evidence>
<dbReference type="InterPro" id="IPR051472">
    <property type="entry name" value="T3SS_Stator/FliH"/>
</dbReference>
<keyword evidence="5" id="KW-1005">Bacterial flagellum biogenesis</keyword>
<comment type="function">
    <text evidence="1">Needed for flagellar regrowth and assembly.</text>
</comment>
<evidence type="ECO:0000256" key="2">
    <source>
        <dbReference type="ARBA" id="ARBA00006602"/>
    </source>
</evidence>
<dbReference type="NCBIfam" id="NF005196">
    <property type="entry name" value="PRK06669.1-1"/>
    <property type="match status" value="1"/>
</dbReference>
<dbReference type="EMBL" id="CP009043">
    <property type="protein sequence ID" value="AII14150.1"/>
    <property type="molecule type" value="Genomic_DNA"/>
</dbReference>
<keyword evidence="11" id="KW-0282">Flagellum</keyword>
<dbReference type="InterPro" id="IPR018035">
    <property type="entry name" value="Flagellar_FliH/T3SS_HrpE"/>
</dbReference>
<feature type="compositionally biased region" description="Low complexity" evidence="9">
    <location>
        <begin position="38"/>
        <end position="50"/>
    </location>
</feature>
<dbReference type="STRING" id="1244531.CIG2463D_0284"/>
<evidence type="ECO:0000256" key="4">
    <source>
        <dbReference type="ARBA" id="ARBA00022448"/>
    </source>
</evidence>
<keyword evidence="8" id="KW-0175">Coiled coil</keyword>
<keyword evidence="4" id="KW-0813">Transport</keyword>
<keyword evidence="11" id="KW-0969">Cilium</keyword>
<dbReference type="PANTHER" id="PTHR34982">
    <property type="entry name" value="YOP PROTEINS TRANSLOCATION PROTEIN L"/>
    <property type="match status" value="1"/>
</dbReference>
<evidence type="ECO:0000256" key="1">
    <source>
        <dbReference type="ARBA" id="ARBA00003041"/>
    </source>
</evidence>
<sequence length="262" mass="29681">MKQSNVVTNNDSHIVEPYRFKVLGTFPSQEEPPKQEEQPTQEPNTPETQTNAEQPPVEPPKIAAESSFIEELLKKTDELSDNIVKLQMQIENQENEFKTRLQEEVTRARDEGQKDGEALAKTKFDEQLKEIQNKYLNSLQKLDEEKLKLENLYTKSEAELAKTAVQIAKEVINKEVKDNSSLIASNIAKSLTSELNDASNIEIKTNPKDYEFIQENFKESSNIRITKDDAISPGGVIVLSDIGNVDGDVMARFEKIKKILSE</sequence>
<dbReference type="Pfam" id="PF02108">
    <property type="entry name" value="FliH"/>
    <property type="match status" value="1"/>
</dbReference>
<feature type="coiled-coil region" evidence="8">
    <location>
        <begin position="128"/>
        <end position="159"/>
    </location>
</feature>
<evidence type="ECO:0000313" key="11">
    <source>
        <dbReference type="EMBL" id="AII14150.1"/>
    </source>
</evidence>
<keyword evidence="6" id="KW-0653">Protein transport</keyword>
<feature type="compositionally biased region" description="Polar residues" evidence="9">
    <location>
        <begin position="1"/>
        <end position="12"/>
    </location>
</feature>
<feature type="domain" description="Flagellar assembly protein FliH/Type III secretion system HrpE" evidence="10">
    <location>
        <begin position="146"/>
        <end position="256"/>
    </location>
</feature>
<keyword evidence="11" id="KW-0966">Cell projection</keyword>
<name>A0A076F7A7_9BACT</name>
<dbReference type="Proteomes" id="UP000028486">
    <property type="component" value="Chromosome"/>
</dbReference>
<evidence type="ECO:0000259" key="10">
    <source>
        <dbReference type="Pfam" id="PF02108"/>
    </source>
</evidence>
<dbReference type="HOGENOM" id="CLU_085668_0_0_7"/>
<comment type="similarity">
    <text evidence="2">Belongs to the FliH family.</text>
</comment>
<evidence type="ECO:0000256" key="3">
    <source>
        <dbReference type="ARBA" id="ARBA00016507"/>
    </source>
</evidence>
<dbReference type="RefSeq" id="WP_038452899.1">
    <property type="nucleotide sequence ID" value="NZ_CP009043.1"/>
</dbReference>
<dbReference type="GO" id="GO:0015031">
    <property type="term" value="P:protein transport"/>
    <property type="evidence" value="ECO:0007669"/>
    <property type="project" value="UniProtKB-KW"/>
</dbReference>
<evidence type="ECO:0000256" key="5">
    <source>
        <dbReference type="ARBA" id="ARBA00022795"/>
    </source>
</evidence>
<dbReference type="KEGG" id="caj:CIG1485E_0279"/>
<organism evidence="11 12">
    <name type="scientific">Campylobacter iguaniorum</name>
    <dbReference type="NCBI Taxonomy" id="1244531"/>
    <lineage>
        <taxon>Bacteria</taxon>
        <taxon>Pseudomonadati</taxon>
        <taxon>Campylobacterota</taxon>
        <taxon>Epsilonproteobacteria</taxon>
        <taxon>Campylobacterales</taxon>
        <taxon>Campylobacteraceae</taxon>
        <taxon>Campylobacter</taxon>
    </lineage>
</organism>
<gene>
    <name evidence="11" type="primary">fliH</name>
    <name evidence="11" type="ORF">CIG1485E_0279</name>
</gene>